<feature type="region of interest" description="Disordered" evidence="1">
    <location>
        <begin position="52"/>
        <end position="80"/>
    </location>
</feature>
<evidence type="ECO:0000313" key="2">
    <source>
        <dbReference type="EMBL" id="NIH58499.1"/>
    </source>
</evidence>
<dbReference type="RefSeq" id="WP_167171062.1">
    <property type="nucleotide sequence ID" value="NZ_JAAMOZ010000003.1"/>
</dbReference>
<evidence type="ECO:0000256" key="1">
    <source>
        <dbReference type="SAM" id="MobiDB-lite"/>
    </source>
</evidence>
<organism evidence="2 3">
    <name type="scientific">Brooklawnia cerclae</name>
    <dbReference type="NCBI Taxonomy" id="349934"/>
    <lineage>
        <taxon>Bacteria</taxon>
        <taxon>Bacillati</taxon>
        <taxon>Actinomycetota</taxon>
        <taxon>Actinomycetes</taxon>
        <taxon>Propionibacteriales</taxon>
        <taxon>Propionibacteriaceae</taxon>
        <taxon>Brooklawnia</taxon>
    </lineage>
</organism>
<protein>
    <submittedName>
        <fullName evidence="2">Uncharacterized protein</fullName>
    </submittedName>
</protein>
<reference evidence="2 3" key="1">
    <citation type="submission" date="2020-02" db="EMBL/GenBank/DDBJ databases">
        <title>Sequencing the genomes of 1000 actinobacteria strains.</title>
        <authorList>
            <person name="Klenk H.-P."/>
        </authorList>
    </citation>
    <scope>NUCLEOTIDE SEQUENCE [LARGE SCALE GENOMIC DNA]</scope>
    <source>
        <strain evidence="2 3">DSM 19609</strain>
    </source>
</reference>
<dbReference type="Proteomes" id="UP000749311">
    <property type="component" value="Unassembled WGS sequence"/>
</dbReference>
<evidence type="ECO:0000313" key="3">
    <source>
        <dbReference type="Proteomes" id="UP000749311"/>
    </source>
</evidence>
<name>A0ABX0SKM9_9ACTN</name>
<accession>A0ABX0SKM9</accession>
<sequence>MTTAQAIWDWLPARRDRRRTTVPPVIAAELGIPVATVAATLLDMERGGHAVHDHRGSWHRGIPLTRGQETPGSTEEGLWD</sequence>
<keyword evidence="3" id="KW-1185">Reference proteome</keyword>
<gene>
    <name evidence="2" type="ORF">FB473_003194</name>
</gene>
<comment type="caution">
    <text evidence="2">The sequence shown here is derived from an EMBL/GenBank/DDBJ whole genome shotgun (WGS) entry which is preliminary data.</text>
</comment>
<dbReference type="EMBL" id="JAAMOZ010000003">
    <property type="protein sequence ID" value="NIH58499.1"/>
    <property type="molecule type" value="Genomic_DNA"/>
</dbReference>
<proteinExistence type="predicted"/>